<dbReference type="InterPro" id="IPR014810">
    <property type="entry name" value="Fcf2_C"/>
</dbReference>
<keyword evidence="2" id="KW-0539">Nucleus</keyword>
<dbReference type="PANTHER" id="PTHR21686:SF12">
    <property type="entry name" value="DEOXYNUCLEOTIDYLTRANSFERASE TERMINAL-INTERACTING PROTEIN 2"/>
    <property type="match status" value="1"/>
</dbReference>
<proteinExistence type="predicted"/>
<evidence type="ECO:0000256" key="1">
    <source>
        <dbReference type="ARBA" id="ARBA00004604"/>
    </source>
</evidence>
<feature type="region of interest" description="Disordered" evidence="3">
    <location>
        <begin position="88"/>
        <end position="114"/>
    </location>
</feature>
<protein>
    <submittedName>
        <fullName evidence="5">Fcf2 protein</fullName>
    </submittedName>
</protein>
<organism evidence="5 6">
    <name type="scientific">Saccharomycopsis crataegensis</name>
    <dbReference type="NCBI Taxonomy" id="43959"/>
    <lineage>
        <taxon>Eukaryota</taxon>
        <taxon>Fungi</taxon>
        <taxon>Dikarya</taxon>
        <taxon>Ascomycota</taxon>
        <taxon>Saccharomycotina</taxon>
        <taxon>Saccharomycetes</taxon>
        <taxon>Saccharomycopsidaceae</taxon>
        <taxon>Saccharomycopsis</taxon>
    </lineage>
</organism>
<comment type="subcellular location">
    <subcellularLocation>
        <location evidence="1">Nucleus</location>
        <location evidence="1">Nucleolus</location>
    </subcellularLocation>
</comment>
<evidence type="ECO:0000313" key="5">
    <source>
        <dbReference type="EMBL" id="GMM34542.1"/>
    </source>
</evidence>
<dbReference type="RefSeq" id="XP_064851542.1">
    <property type="nucleotide sequence ID" value="XM_064995470.1"/>
</dbReference>
<name>A0AAV5QIB4_9ASCO</name>
<dbReference type="EMBL" id="BTFZ01000003">
    <property type="protein sequence ID" value="GMM34542.1"/>
    <property type="molecule type" value="Genomic_DNA"/>
</dbReference>
<accession>A0AAV5QIB4</accession>
<dbReference type="GO" id="GO:0006396">
    <property type="term" value="P:RNA processing"/>
    <property type="evidence" value="ECO:0007669"/>
    <property type="project" value="TreeGrafter"/>
</dbReference>
<comment type="caution">
    <text evidence="5">The sequence shown here is derived from an EMBL/GenBank/DDBJ whole genome shotgun (WGS) entry which is preliminary data.</text>
</comment>
<dbReference type="AlphaFoldDB" id="A0AAV5QIB4"/>
<keyword evidence="6" id="KW-1185">Reference proteome</keyword>
<evidence type="ECO:0000313" key="6">
    <source>
        <dbReference type="Proteomes" id="UP001360560"/>
    </source>
</evidence>
<dbReference type="InterPro" id="IPR039883">
    <property type="entry name" value="Fcf2/DNTTIP2"/>
</dbReference>
<evidence type="ECO:0000256" key="2">
    <source>
        <dbReference type="ARBA" id="ARBA00023242"/>
    </source>
</evidence>
<dbReference type="GeneID" id="90072521"/>
<dbReference type="PANTHER" id="PTHR21686">
    <property type="entry name" value="DEOXYNUCLEOTIDYLTRANSFERASE TERMINAL-INTERACTING PROTEIN 2"/>
    <property type="match status" value="1"/>
</dbReference>
<feature type="domain" description="Fcf2 pre-rRNA processing C-terminal" evidence="4">
    <location>
        <begin position="94"/>
        <end position="187"/>
    </location>
</feature>
<reference evidence="5 6" key="1">
    <citation type="journal article" date="2023" name="Elife">
        <title>Identification of key yeast species and microbe-microbe interactions impacting larval growth of Drosophila in the wild.</title>
        <authorList>
            <person name="Mure A."/>
            <person name="Sugiura Y."/>
            <person name="Maeda R."/>
            <person name="Honda K."/>
            <person name="Sakurai N."/>
            <person name="Takahashi Y."/>
            <person name="Watada M."/>
            <person name="Katoh T."/>
            <person name="Gotoh A."/>
            <person name="Gotoh Y."/>
            <person name="Taniguchi I."/>
            <person name="Nakamura K."/>
            <person name="Hayashi T."/>
            <person name="Katayama T."/>
            <person name="Uemura T."/>
            <person name="Hattori Y."/>
        </authorList>
    </citation>
    <scope>NUCLEOTIDE SEQUENCE [LARGE SCALE GENOMIC DNA]</scope>
    <source>
        <strain evidence="5 6">SC-9</strain>
    </source>
</reference>
<feature type="compositionally biased region" description="Basic and acidic residues" evidence="3">
    <location>
        <begin position="88"/>
        <end position="97"/>
    </location>
</feature>
<dbReference type="Proteomes" id="UP001360560">
    <property type="component" value="Unassembled WGS sequence"/>
</dbReference>
<gene>
    <name evidence="5" type="ORF">DASC09_018670</name>
</gene>
<evidence type="ECO:0000259" key="4">
    <source>
        <dbReference type="Pfam" id="PF08698"/>
    </source>
</evidence>
<evidence type="ECO:0000256" key="3">
    <source>
        <dbReference type="SAM" id="MobiDB-lite"/>
    </source>
</evidence>
<dbReference type="GO" id="GO:0003723">
    <property type="term" value="F:RNA binding"/>
    <property type="evidence" value="ECO:0007669"/>
    <property type="project" value="TreeGrafter"/>
</dbReference>
<sequence length="209" mass="24804">MPELEDLFEQLREAHSSQLINDNEELSLEEKKEDKGFIKDTKTYNQLKTNINRLSKIEGEVTSSIRQKHSNDLISDIPLEGEKLSKKEAKAQKEETSGSKWFNMPKGDLSDPKNKKDIMIIQQRAVLDPKRHYKKDKWKVSKYFQVGTIVEDKSEFYSARLKNKERQQTLLQEVLHDKESTKYFKKKYSEIQEQKSKVITYKSKKRFRR</sequence>
<dbReference type="GO" id="GO:0005730">
    <property type="term" value="C:nucleolus"/>
    <property type="evidence" value="ECO:0007669"/>
    <property type="project" value="UniProtKB-SubCell"/>
</dbReference>
<dbReference type="Pfam" id="PF08698">
    <property type="entry name" value="Fcf2"/>
    <property type="match status" value="1"/>
</dbReference>